<dbReference type="PROSITE" id="PS50801">
    <property type="entry name" value="STAS"/>
    <property type="match status" value="1"/>
</dbReference>
<evidence type="ECO:0000256" key="1">
    <source>
        <dbReference type="ARBA" id="ARBA00009013"/>
    </source>
</evidence>
<evidence type="ECO:0000259" key="3">
    <source>
        <dbReference type="PROSITE" id="PS50801"/>
    </source>
</evidence>
<dbReference type="Proteomes" id="UP000437131">
    <property type="component" value="Unassembled WGS sequence"/>
</dbReference>
<dbReference type="SUPFAM" id="SSF52091">
    <property type="entry name" value="SpoIIaa-like"/>
    <property type="match status" value="1"/>
</dbReference>
<dbReference type="PANTHER" id="PTHR33495:SF2">
    <property type="entry name" value="ANTI-SIGMA FACTOR ANTAGONIST TM_1081-RELATED"/>
    <property type="match status" value="1"/>
</dbReference>
<protein>
    <recommendedName>
        <fullName evidence="2">Anti-sigma factor antagonist</fullName>
    </recommendedName>
</protein>
<dbReference type="InterPro" id="IPR002645">
    <property type="entry name" value="STAS_dom"/>
</dbReference>
<feature type="domain" description="STAS" evidence="3">
    <location>
        <begin position="1"/>
        <end position="106"/>
    </location>
</feature>
<comment type="similarity">
    <text evidence="1 2">Belongs to the anti-sigma-factor antagonist family.</text>
</comment>
<proteinExistence type="inferred from homology"/>
<name>A0A844GRV6_9CHRO</name>
<sequence length="106" mass="11933">MLSKVKVIRPDGMLDANKAVVFRQQIKDLVSEGINLILIDLKKVNFMDSSGLGALVLALKMVREKGGRLFLMSLNDQVKMLFELTNTGHLFEIINDKSELEEKLKS</sequence>
<evidence type="ECO:0000313" key="4">
    <source>
        <dbReference type="EMBL" id="MTF38273.1"/>
    </source>
</evidence>
<dbReference type="PANTHER" id="PTHR33495">
    <property type="entry name" value="ANTI-SIGMA FACTOR ANTAGONIST TM_1081-RELATED-RELATED"/>
    <property type="match status" value="1"/>
</dbReference>
<dbReference type="NCBIfam" id="TIGR00377">
    <property type="entry name" value="ant_ant_sig"/>
    <property type="match status" value="1"/>
</dbReference>
<reference evidence="4 5" key="1">
    <citation type="submission" date="2019-11" db="EMBL/GenBank/DDBJ databases">
        <title>Isolation of a new High Light Tolerant Cyanobacteria.</title>
        <authorList>
            <person name="Dobson Z."/>
            <person name="Vaughn N."/>
            <person name="Vaughn M."/>
            <person name="Fromme P."/>
            <person name="Mazor Y."/>
        </authorList>
    </citation>
    <scope>NUCLEOTIDE SEQUENCE [LARGE SCALE GENOMIC DNA]</scope>
    <source>
        <strain evidence="4 5">0216</strain>
    </source>
</reference>
<dbReference type="CDD" id="cd07043">
    <property type="entry name" value="STAS_anti-anti-sigma_factors"/>
    <property type="match status" value="1"/>
</dbReference>
<dbReference type="RefSeq" id="WP_015220504.1">
    <property type="nucleotide sequence ID" value="NZ_WMIA01000004.1"/>
</dbReference>
<accession>A0A844GRV6</accession>
<evidence type="ECO:0000313" key="5">
    <source>
        <dbReference type="Proteomes" id="UP000437131"/>
    </source>
</evidence>
<dbReference type="EMBL" id="WMIA01000004">
    <property type="protein sequence ID" value="MTF38273.1"/>
    <property type="molecule type" value="Genomic_DNA"/>
</dbReference>
<dbReference type="Gene3D" id="3.30.750.24">
    <property type="entry name" value="STAS domain"/>
    <property type="match status" value="1"/>
</dbReference>
<dbReference type="InterPro" id="IPR003658">
    <property type="entry name" value="Anti-sigma_ant"/>
</dbReference>
<dbReference type="AlphaFoldDB" id="A0A844GRV6"/>
<dbReference type="GO" id="GO:0043856">
    <property type="term" value="F:anti-sigma factor antagonist activity"/>
    <property type="evidence" value="ECO:0007669"/>
    <property type="project" value="InterPro"/>
</dbReference>
<dbReference type="InterPro" id="IPR036513">
    <property type="entry name" value="STAS_dom_sf"/>
</dbReference>
<evidence type="ECO:0000256" key="2">
    <source>
        <dbReference type="RuleBase" id="RU003749"/>
    </source>
</evidence>
<comment type="caution">
    <text evidence="4">The sequence shown here is derived from an EMBL/GenBank/DDBJ whole genome shotgun (WGS) entry which is preliminary data.</text>
</comment>
<dbReference type="Pfam" id="PF01740">
    <property type="entry name" value="STAS"/>
    <property type="match status" value="1"/>
</dbReference>
<gene>
    <name evidence="4" type="ORF">GGC33_04975</name>
</gene>
<organism evidence="4 5">
    <name type="scientific">Cyanobacterium aponinum 0216</name>
    <dbReference type="NCBI Taxonomy" id="2676140"/>
    <lineage>
        <taxon>Bacteria</taxon>
        <taxon>Bacillati</taxon>
        <taxon>Cyanobacteriota</taxon>
        <taxon>Cyanophyceae</taxon>
        <taxon>Oscillatoriophycideae</taxon>
        <taxon>Chroococcales</taxon>
        <taxon>Geminocystaceae</taxon>
        <taxon>Cyanobacterium</taxon>
    </lineage>
</organism>